<dbReference type="InterPro" id="IPR012337">
    <property type="entry name" value="RNaseH-like_sf"/>
</dbReference>
<name>A0AAV2QDH8_MEGNR</name>
<dbReference type="Gene3D" id="3.30.420.10">
    <property type="entry name" value="Ribonuclease H-like superfamily/Ribonuclease H"/>
    <property type="match status" value="1"/>
</dbReference>
<dbReference type="SMART" id="SM00474">
    <property type="entry name" value="35EXOc"/>
    <property type="match status" value="1"/>
</dbReference>
<dbReference type="InterPro" id="IPR036397">
    <property type="entry name" value="RNaseH_sf"/>
</dbReference>
<dbReference type="AlphaFoldDB" id="A0AAV2QDH8"/>
<dbReference type="PANTHER" id="PTHR47765">
    <property type="entry name" value="3'-5' EXONUCLEASE DOMAIN-CONTAINING PROTEIN"/>
    <property type="match status" value="1"/>
</dbReference>
<dbReference type="Proteomes" id="UP001497623">
    <property type="component" value="Unassembled WGS sequence"/>
</dbReference>
<evidence type="ECO:0000256" key="1">
    <source>
        <dbReference type="SAM" id="MobiDB-lite"/>
    </source>
</evidence>
<accession>A0AAV2QDH8</accession>
<dbReference type="Pfam" id="PF01612">
    <property type="entry name" value="DNA_pol_A_exo1"/>
    <property type="match status" value="1"/>
</dbReference>
<dbReference type="EMBL" id="CAXKWB010005402">
    <property type="protein sequence ID" value="CAL4078268.1"/>
    <property type="molecule type" value="Genomic_DNA"/>
</dbReference>
<evidence type="ECO:0000313" key="4">
    <source>
        <dbReference type="Proteomes" id="UP001497623"/>
    </source>
</evidence>
<dbReference type="PANTHER" id="PTHR47765:SF2">
    <property type="entry name" value="EXONUCLEASE MUT-7 HOMOLOG"/>
    <property type="match status" value="1"/>
</dbReference>
<keyword evidence="4" id="KW-1185">Reference proteome</keyword>
<dbReference type="SUPFAM" id="SSF53098">
    <property type="entry name" value="Ribonuclease H-like"/>
    <property type="match status" value="1"/>
</dbReference>
<dbReference type="Pfam" id="PF01927">
    <property type="entry name" value="Mut7-C"/>
    <property type="match status" value="2"/>
</dbReference>
<protein>
    <recommendedName>
        <fullName evidence="2">3'-5' exonuclease domain-containing protein</fullName>
    </recommendedName>
</protein>
<gene>
    <name evidence="3" type="ORF">MNOR_LOCUS10604</name>
</gene>
<dbReference type="InterPro" id="IPR002562">
    <property type="entry name" value="3'-5'_exonuclease_dom"/>
</dbReference>
<comment type="caution">
    <text evidence="3">The sequence shown here is derived from an EMBL/GenBank/DDBJ whole genome shotgun (WGS) entry which is preliminary data.</text>
</comment>
<evidence type="ECO:0000313" key="3">
    <source>
        <dbReference type="EMBL" id="CAL4078268.1"/>
    </source>
</evidence>
<proteinExistence type="predicted"/>
<dbReference type="GO" id="GO:0006139">
    <property type="term" value="P:nucleobase-containing compound metabolic process"/>
    <property type="evidence" value="ECO:0007669"/>
    <property type="project" value="InterPro"/>
</dbReference>
<organism evidence="3 4">
    <name type="scientific">Meganyctiphanes norvegica</name>
    <name type="common">Northern krill</name>
    <name type="synonym">Thysanopoda norvegica</name>
    <dbReference type="NCBI Taxonomy" id="48144"/>
    <lineage>
        <taxon>Eukaryota</taxon>
        <taxon>Metazoa</taxon>
        <taxon>Ecdysozoa</taxon>
        <taxon>Arthropoda</taxon>
        <taxon>Crustacea</taxon>
        <taxon>Multicrustacea</taxon>
        <taxon>Malacostraca</taxon>
        <taxon>Eumalacostraca</taxon>
        <taxon>Eucarida</taxon>
        <taxon>Euphausiacea</taxon>
        <taxon>Euphausiidae</taxon>
        <taxon>Meganyctiphanes</taxon>
    </lineage>
</organism>
<reference evidence="3 4" key="1">
    <citation type="submission" date="2024-05" db="EMBL/GenBank/DDBJ databases">
        <authorList>
            <person name="Wallberg A."/>
        </authorList>
    </citation>
    <scope>NUCLEOTIDE SEQUENCE [LARGE SCALE GENOMIC DNA]</scope>
</reference>
<dbReference type="InterPro" id="IPR002782">
    <property type="entry name" value="Mut7-C_RNAse_dom"/>
</dbReference>
<feature type="domain" description="3'-5' exonuclease" evidence="2">
    <location>
        <begin position="369"/>
        <end position="561"/>
    </location>
</feature>
<dbReference type="GO" id="GO:0008408">
    <property type="term" value="F:3'-5' exonuclease activity"/>
    <property type="evidence" value="ECO:0007669"/>
    <property type="project" value="InterPro"/>
</dbReference>
<dbReference type="GO" id="GO:0003676">
    <property type="term" value="F:nucleic acid binding"/>
    <property type="evidence" value="ECO:0007669"/>
    <property type="project" value="InterPro"/>
</dbReference>
<sequence>MAAVGQQDYSSCYVRIYHLWANNNKTEFSRVLNDLYGHAENPFQMALVFVKLSPDLYRAKGSGLAANILVGLQGFLAQPGYRERYAGCITEDIQLEIFDIAVRQKNAGVLRVMVTSFGLTDNGHNFLPQVRVLVNEGRFKEACSLVTLLGLQGNFTTEELIVPLFLQDQLNLADDILASSPQHQREFLIFIDNIIGRKILLEELLDKYKIKDPKKIKSNKSLCNIASKLLKRFDNIDSSICPNLTKRRATGGLRYIFYKFYIEKGIQKPTFFSLIDDAVQQEDKELQMELMQLFLEYRDDYSAIPYVHKFKIPIDKLPSEIQDILNDPSHKQYLKDTSKLGMNSQQEDESWNEEDSQGYYSLSIPWENVVLVDTVEGFEQCMTAAQSTTLVGLDTEWKPTFGLGATEQVALMQLAFSSQVYLLDTLTLQKVLEERHWHKLSQMFVSPIITKLGYGISGDFNALQGLHPALARGISSVKNVLDFDRIKNTLLSENCKIFSYDSSVYKGLSDMVYRCFGLPLNKSEQFSTWATRPLTKAQTMYAALDAQCLIDIYNYLVQRSEALSIPEWKNVKTEKKPSKSKDDKKNKRANRVNKEPAIIEPRTSGQAIPASQFHAVCDVMVQGLAKQLRSCGIDAVALETGKDCDSLIQYYEKEKRVVFTRGGNFNRLRKYIPEEFIYAVKNDIGKKQLAEVLEVFNIQVTPSDVFARCSLCNSGSFILAPCWAIKTLKENLAFQEGTAHNMVSNPNDQWLICKGGNINLASGETNQGIKVIVSHVAEQVFERVQEFYLCAKCGKTYWEGSHYDHVLDGRLNGLVQAGPPRSSGQPQRPTPFPSQRKGASMSSDVAGALTIASTSSLDASQHMQALTLNPYDNRTRTHQKT</sequence>
<feature type="region of interest" description="Disordered" evidence="1">
    <location>
        <begin position="814"/>
        <end position="845"/>
    </location>
</feature>
<feature type="region of interest" description="Disordered" evidence="1">
    <location>
        <begin position="573"/>
        <end position="600"/>
    </location>
</feature>
<evidence type="ECO:0000259" key="2">
    <source>
        <dbReference type="SMART" id="SM00474"/>
    </source>
</evidence>
<dbReference type="InterPro" id="IPR052408">
    <property type="entry name" value="Exonuclease_MUT-7-like"/>
</dbReference>
<feature type="compositionally biased region" description="Basic and acidic residues" evidence="1">
    <location>
        <begin position="573"/>
        <end position="585"/>
    </location>
</feature>